<name>A0A915DM24_9BILA</name>
<feature type="compositionally biased region" description="Basic and acidic residues" evidence="1">
    <location>
        <begin position="45"/>
        <end position="56"/>
    </location>
</feature>
<evidence type="ECO:0000313" key="3">
    <source>
        <dbReference type="WBParaSite" id="jg21008"/>
    </source>
</evidence>
<protein>
    <submittedName>
        <fullName evidence="3">Uncharacterized protein</fullName>
    </submittedName>
</protein>
<evidence type="ECO:0000256" key="1">
    <source>
        <dbReference type="SAM" id="MobiDB-lite"/>
    </source>
</evidence>
<accession>A0A915DM24</accession>
<proteinExistence type="predicted"/>
<sequence length="81" mass="8925">MPVSTLTLDKNHGCGKMFLRRHRCKARRRSLKTSIKKSPPSVAEEQLHAAPEDPFHPAEAGPSITLISNIKPPLVLKTSNS</sequence>
<keyword evidence="2" id="KW-1185">Reference proteome</keyword>
<organism evidence="2 3">
    <name type="scientific">Ditylenchus dipsaci</name>
    <dbReference type="NCBI Taxonomy" id="166011"/>
    <lineage>
        <taxon>Eukaryota</taxon>
        <taxon>Metazoa</taxon>
        <taxon>Ecdysozoa</taxon>
        <taxon>Nematoda</taxon>
        <taxon>Chromadorea</taxon>
        <taxon>Rhabditida</taxon>
        <taxon>Tylenchina</taxon>
        <taxon>Tylenchomorpha</taxon>
        <taxon>Sphaerularioidea</taxon>
        <taxon>Anguinidae</taxon>
        <taxon>Anguininae</taxon>
        <taxon>Ditylenchus</taxon>
    </lineage>
</organism>
<dbReference type="WBParaSite" id="jg21008">
    <property type="protein sequence ID" value="jg21008"/>
    <property type="gene ID" value="jg21008"/>
</dbReference>
<dbReference type="AlphaFoldDB" id="A0A915DM24"/>
<evidence type="ECO:0000313" key="2">
    <source>
        <dbReference type="Proteomes" id="UP000887574"/>
    </source>
</evidence>
<feature type="compositionally biased region" description="Basic residues" evidence="1">
    <location>
        <begin position="25"/>
        <end position="35"/>
    </location>
</feature>
<reference evidence="3" key="1">
    <citation type="submission" date="2022-11" db="UniProtKB">
        <authorList>
            <consortium name="WormBaseParasite"/>
        </authorList>
    </citation>
    <scope>IDENTIFICATION</scope>
</reference>
<feature type="region of interest" description="Disordered" evidence="1">
    <location>
        <begin position="25"/>
        <end position="63"/>
    </location>
</feature>
<dbReference type="Proteomes" id="UP000887574">
    <property type="component" value="Unplaced"/>
</dbReference>